<keyword evidence="15" id="KW-1185">Reference proteome</keyword>
<dbReference type="GO" id="GO:0005886">
    <property type="term" value="C:plasma membrane"/>
    <property type="evidence" value="ECO:0007669"/>
    <property type="project" value="UniProtKB-SubCell"/>
</dbReference>
<dbReference type="GO" id="GO:0015293">
    <property type="term" value="F:symporter activity"/>
    <property type="evidence" value="ECO:0007669"/>
    <property type="project" value="UniProtKB-KW"/>
</dbReference>
<dbReference type="SUPFAM" id="SSF103473">
    <property type="entry name" value="MFS general substrate transporter"/>
    <property type="match status" value="1"/>
</dbReference>
<dbReference type="AlphaFoldDB" id="A0A967B375"/>
<feature type="region of interest" description="Disordered" evidence="11">
    <location>
        <begin position="1"/>
        <end position="20"/>
    </location>
</feature>
<feature type="transmembrane region" description="Helical" evidence="12">
    <location>
        <begin position="65"/>
        <end position="88"/>
    </location>
</feature>
<dbReference type="Pfam" id="PF00083">
    <property type="entry name" value="Sugar_tr"/>
    <property type="match status" value="1"/>
</dbReference>
<feature type="transmembrane region" description="Helical" evidence="12">
    <location>
        <begin position="387"/>
        <end position="408"/>
    </location>
</feature>
<keyword evidence="4" id="KW-1003">Cell membrane</keyword>
<evidence type="ECO:0000256" key="2">
    <source>
        <dbReference type="ARBA" id="ARBA00008240"/>
    </source>
</evidence>
<dbReference type="PANTHER" id="PTHR43045:SF1">
    <property type="entry name" value="SHIKIMATE TRANSPORTER"/>
    <property type="match status" value="1"/>
</dbReference>
<dbReference type="InterPro" id="IPR020846">
    <property type="entry name" value="MFS_dom"/>
</dbReference>
<dbReference type="PANTHER" id="PTHR43045">
    <property type="entry name" value="SHIKIMATE TRANSPORTER"/>
    <property type="match status" value="1"/>
</dbReference>
<evidence type="ECO:0000256" key="9">
    <source>
        <dbReference type="ARBA" id="ARBA00037295"/>
    </source>
</evidence>
<evidence type="ECO:0000256" key="12">
    <source>
        <dbReference type="SAM" id="Phobius"/>
    </source>
</evidence>
<feature type="transmembrane region" description="Helical" evidence="12">
    <location>
        <begin position="414"/>
        <end position="436"/>
    </location>
</feature>
<feature type="transmembrane region" description="Helical" evidence="12">
    <location>
        <begin position="323"/>
        <end position="341"/>
    </location>
</feature>
<keyword evidence="3" id="KW-0813">Transport</keyword>
<evidence type="ECO:0000256" key="3">
    <source>
        <dbReference type="ARBA" id="ARBA00022448"/>
    </source>
</evidence>
<evidence type="ECO:0000256" key="4">
    <source>
        <dbReference type="ARBA" id="ARBA00022475"/>
    </source>
</evidence>
<evidence type="ECO:0000256" key="10">
    <source>
        <dbReference type="ARBA" id="ARBA00039918"/>
    </source>
</evidence>
<evidence type="ECO:0000256" key="11">
    <source>
        <dbReference type="SAM" id="MobiDB-lite"/>
    </source>
</evidence>
<dbReference type="CDD" id="cd17369">
    <property type="entry name" value="MFS_ShiA_like"/>
    <property type="match status" value="1"/>
</dbReference>
<accession>A0A967B375</accession>
<keyword evidence="8 12" id="KW-0472">Membrane</keyword>
<evidence type="ECO:0000256" key="8">
    <source>
        <dbReference type="ARBA" id="ARBA00023136"/>
    </source>
</evidence>
<keyword evidence="7 12" id="KW-1133">Transmembrane helix</keyword>
<name>A0A967B375_9MICO</name>
<dbReference type="FunFam" id="1.20.1250.20:FF:000001">
    <property type="entry name" value="Dicarboxylate MFS transporter"/>
    <property type="match status" value="1"/>
</dbReference>
<evidence type="ECO:0000259" key="13">
    <source>
        <dbReference type="PROSITE" id="PS50850"/>
    </source>
</evidence>
<feature type="transmembrane region" description="Helical" evidence="12">
    <location>
        <begin position="127"/>
        <end position="152"/>
    </location>
</feature>
<keyword evidence="5 12" id="KW-0812">Transmembrane</keyword>
<dbReference type="PROSITE" id="PS50850">
    <property type="entry name" value="MFS"/>
    <property type="match status" value="1"/>
</dbReference>
<evidence type="ECO:0000256" key="5">
    <source>
        <dbReference type="ARBA" id="ARBA00022692"/>
    </source>
</evidence>
<dbReference type="Proteomes" id="UP000744769">
    <property type="component" value="Unassembled WGS sequence"/>
</dbReference>
<dbReference type="Gene3D" id="1.20.1250.20">
    <property type="entry name" value="MFS general substrate transporter like domains"/>
    <property type="match status" value="2"/>
</dbReference>
<proteinExistence type="inferred from homology"/>
<feature type="transmembrane region" description="Helical" evidence="12">
    <location>
        <begin position="27"/>
        <end position="53"/>
    </location>
</feature>
<dbReference type="RefSeq" id="WP_166197372.1">
    <property type="nucleotide sequence ID" value="NZ_JAAOIV010000010.1"/>
</dbReference>
<protein>
    <recommendedName>
        <fullName evidence="10">Putative proline/betaine transporter</fullName>
    </recommendedName>
</protein>
<dbReference type="Pfam" id="PF07690">
    <property type="entry name" value="MFS_1"/>
    <property type="match status" value="1"/>
</dbReference>
<feature type="transmembrane region" description="Helical" evidence="12">
    <location>
        <begin position="292"/>
        <end position="314"/>
    </location>
</feature>
<gene>
    <name evidence="14" type="ORF">G9U51_13005</name>
</gene>
<feature type="domain" description="Major facilitator superfamily (MFS) profile" evidence="13">
    <location>
        <begin position="27"/>
        <end position="441"/>
    </location>
</feature>
<organism evidence="14 15">
    <name type="scientific">Metallococcus carri</name>
    <dbReference type="NCBI Taxonomy" id="1656884"/>
    <lineage>
        <taxon>Bacteria</taxon>
        <taxon>Bacillati</taxon>
        <taxon>Actinomycetota</taxon>
        <taxon>Actinomycetes</taxon>
        <taxon>Micrococcales</taxon>
        <taxon>Dermacoccaceae</taxon>
        <taxon>Metallococcus</taxon>
    </lineage>
</organism>
<evidence type="ECO:0000256" key="1">
    <source>
        <dbReference type="ARBA" id="ARBA00004651"/>
    </source>
</evidence>
<reference evidence="14" key="1">
    <citation type="submission" date="2020-03" db="EMBL/GenBank/DDBJ databases">
        <title>Draft sequencing of Calidifontibacter sp. DB0510.</title>
        <authorList>
            <person name="Kim D.-U."/>
        </authorList>
    </citation>
    <scope>NUCLEOTIDE SEQUENCE</scope>
    <source>
        <strain evidence="14">DB0510</strain>
    </source>
</reference>
<feature type="transmembrane region" description="Helical" evidence="12">
    <location>
        <begin position="100"/>
        <end position="121"/>
    </location>
</feature>
<dbReference type="InterPro" id="IPR011701">
    <property type="entry name" value="MFS"/>
</dbReference>
<dbReference type="InterPro" id="IPR036259">
    <property type="entry name" value="MFS_trans_sf"/>
</dbReference>
<evidence type="ECO:0000256" key="6">
    <source>
        <dbReference type="ARBA" id="ARBA00022847"/>
    </source>
</evidence>
<comment type="similarity">
    <text evidence="2">Belongs to the major facilitator superfamily. Metabolite:H+ Symporter (MHS) family (TC 2.A.1.6) family.</text>
</comment>
<comment type="caution">
    <text evidence="14">The sequence shown here is derived from an EMBL/GenBank/DDBJ whole genome shotgun (WGS) entry which is preliminary data.</text>
</comment>
<keyword evidence="6" id="KW-0769">Symport</keyword>
<comment type="subcellular location">
    <subcellularLocation>
        <location evidence="1">Cell membrane</location>
        <topology evidence="1">Multi-pass membrane protein</topology>
    </subcellularLocation>
</comment>
<feature type="transmembrane region" description="Helical" evidence="12">
    <location>
        <begin position="347"/>
        <end position="366"/>
    </location>
</feature>
<dbReference type="EMBL" id="JAAOIV010000010">
    <property type="protein sequence ID" value="NHN56698.1"/>
    <property type="molecule type" value="Genomic_DNA"/>
</dbReference>
<evidence type="ECO:0000313" key="14">
    <source>
        <dbReference type="EMBL" id="NHN56698.1"/>
    </source>
</evidence>
<comment type="function">
    <text evidence="9">May be a proton symporter involved in the uptake of osmolytes such as proline and glycine betaine.</text>
</comment>
<feature type="transmembrane region" description="Helical" evidence="12">
    <location>
        <begin position="204"/>
        <end position="223"/>
    </location>
</feature>
<feature type="transmembrane region" description="Helical" evidence="12">
    <location>
        <begin position="173"/>
        <end position="192"/>
    </location>
</feature>
<dbReference type="InterPro" id="IPR005828">
    <property type="entry name" value="MFS_sugar_transport-like"/>
</dbReference>
<sequence length="455" mass="48210">MSSAAKPVPPPPDDSTERPARNQLRTVLASTVIGTTVEWYDFFLYGVAAGIIFNKQFFPSHDPTVATLLSFTTFALGFVARPVGGLIFGHIGDRVGRKRTLVMTMLIMGVATFLIGCLPTYGQIGVLAPILLVVLRLLQGIAVGGEWGGAILMSVEYAPRDKRSLFGSVPQMGLAFGLVLGTGVFALASAVMDDAAFNAWGWRVTFWLSLVLVIVGLVVRLKVMETPAFRTLQETEDTAVVPAKILLADRVNRRNLFLGMGARWVEGVAFNTWAVFSITYATGTLKMQRESALLGVMVAAIVLLAFIPIGGLIADRITARRTFAIGAAVAALAPLLAFPLMNTGNPWLNGLALVIVLGILYGVLYGPEGAFFAELFPVKVRYSGISVVYQMSGIVASGLTPLILTWLLDKAGGGVGLIVGYFLVTGLISTVCALLLRPVPDGVPLAAPASPATAG</sequence>
<evidence type="ECO:0000256" key="7">
    <source>
        <dbReference type="ARBA" id="ARBA00022989"/>
    </source>
</evidence>
<evidence type="ECO:0000313" key="15">
    <source>
        <dbReference type="Proteomes" id="UP000744769"/>
    </source>
</evidence>